<feature type="domain" description="URB1 N-terminal" evidence="1">
    <location>
        <begin position="2"/>
        <end position="152"/>
    </location>
</feature>
<proteinExistence type="predicted"/>
<dbReference type="GO" id="GO:0005730">
    <property type="term" value="C:nucleolus"/>
    <property type="evidence" value="ECO:0007669"/>
    <property type="project" value="TreeGrafter"/>
</dbReference>
<evidence type="ECO:0000313" key="2">
    <source>
        <dbReference type="EMBL" id="KAJ4982288.1"/>
    </source>
</evidence>
<gene>
    <name evidence="2" type="ORF">NE237_033125</name>
</gene>
<accession>A0A9Q0R3R0</accession>
<dbReference type="GO" id="GO:0000466">
    <property type="term" value="P:maturation of 5.8S rRNA from tricistronic rRNA transcript (SSU-rRNA, 5.8S rRNA, LSU-rRNA)"/>
    <property type="evidence" value="ECO:0007669"/>
    <property type="project" value="TreeGrafter"/>
</dbReference>
<evidence type="ECO:0000313" key="3">
    <source>
        <dbReference type="Proteomes" id="UP001141806"/>
    </source>
</evidence>
<dbReference type="AlphaFoldDB" id="A0A9Q0R3R0"/>
<dbReference type="PANTHER" id="PTHR13500:SF0">
    <property type="entry name" value="NUCLEOLAR PRE-RIBOSOMAL-ASSOCIATED PROTEIN 1"/>
    <property type="match status" value="1"/>
</dbReference>
<name>A0A9Q0R3R0_9MAGN</name>
<dbReference type="Pfam" id="PF11707">
    <property type="entry name" value="Npa1"/>
    <property type="match status" value="1"/>
</dbReference>
<dbReference type="GO" id="GO:0000463">
    <property type="term" value="P:maturation of LSU-rRNA from tricistronic rRNA transcript (SSU-rRNA, 5.8S rRNA, LSU-rRNA)"/>
    <property type="evidence" value="ECO:0007669"/>
    <property type="project" value="TreeGrafter"/>
</dbReference>
<dbReference type="EMBL" id="JAMYWD010000001">
    <property type="protein sequence ID" value="KAJ4982288.1"/>
    <property type="molecule type" value="Genomic_DNA"/>
</dbReference>
<dbReference type="PANTHER" id="PTHR13500">
    <property type="entry name" value="NUCLEOLAR PRERIBOSOMAL-ASSOCIATED PROTEIN 1"/>
    <property type="match status" value="1"/>
</dbReference>
<comment type="caution">
    <text evidence="2">The sequence shown here is derived from an EMBL/GenBank/DDBJ whole genome shotgun (WGS) entry which is preliminary data.</text>
</comment>
<dbReference type="Proteomes" id="UP001141806">
    <property type="component" value="Unassembled WGS sequence"/>
</dbReference>
<evidence type="ECO:0000259" key="1">
    <source>
        <dbReference type="Pfam" id="PF11707"/>
    </source>
</evidence>
<organism evidence="2 3">
    <name type="scientific">Protea cynaroides</name>
    <dbReference type="NCBI Taxonomy" id="273540"/>
    <lineage>
        <taxon>Eukaryota</taxon>
        <taxon>Viridiplantae</taxon>
        <taxon>Streptophyta</taxon>
        <taxon>Embryophyta</taxon>
        <taxon>Tracheophyta</taxon>
        <taxon>Spermatophyta</taxon>
        <taxon>Magnoliopsida</taxon>
        <taxon>Proteales</taxon>
        <taxon>Proteaceae</taxon>
        <taxon>Protea</taxon>
    </lineage>
</organism>
<dbReference type="InterPro" id="IPR021714">
    <property type="entry name" value="URB1_N"/>
</dbReference>
<sequence>MYSGVLRGLGSNDDDTVVYVLSTLRDRVLTPESLVPPGLRSVLFRSVTLDQLIIISGNHLGGPAAEIAHKILVMVCTDPCNGLMLDSKAGTNSLKGNPQRLLGVMKKLKASEITYHRELLLAIVHGRPLLSSSYLDEFPYNLEPRASPTWFAAISLVADLVSSAITSNPFSSLVSPSQDPPSLDSLEVQCMLKCIVPRAFSRMVINRGLLHSDSLVKHGSLRLLLEALKSLARLLDAIDRASSSRTLQRWVSLKQEFQHETRALLPDPQVLLKLLSSLTSIHSKASKTSLKRARKSEDLPDVYHRDKVKKLKSDTVNGDFDIIISGISTDSDMLY</sequence>
<protein>
    <recommendedName>
        <fullName evidence="1">URB1 N-terminal domain-containing protein</fullName>
    </recommendedName>
</protein>
<keyword evidence="3" id="KW-1185">Reference proteome</keyword>
<dbReference type="OrthoDB" id="1743654at2759"/>
<dbReference type="InterPro" id="IPR039844">
    <property type="entry name" value="URB1"/>
</dbReference>
<reference evidence="2" key="1">
    <citation type="journal article" date="2023" name="Plant J.">
        <title>The genome of the king protea, Protea cynaroides.</title>
        <authorList>
            <person name="Chang J."/>
            <person name="Duong T.A."/>
            <person name="Schoeman C."/>
            <person name="Ma X."/>
            <person name="Roodt D."/>
            <person name="Barker N."/>
            <person name="Li Z."/>
            <person name="Van de Peer Y."/>
            <person name="Mizrachi E."/>
        </authorList>
    </citation>
    <scope>NUCLEOTIDE SEQUENCE</scope>
    <source>
        <tissue evidence="2">Young leaves</tissue>
    </source>
</reference>